<accession>X1HTR4</accession>
<reference evidence="1" key="1">
    <citation type="journal article" date="2014" name="Front. Microbiol.">
        <title>High frequency of phylogenetically diverse reductive dehalogenase-homologous genes in deep subseafloor sedimentary metagenomes.</title>
        <authorList>
            <person name="Kawai M."/>
            <person name="Futagami T."/>
            <person name="Toyoda A."/>
            <person name="Takaki Y."/>
            <person name="Nishi S."/>
            <person name="Hori S."/>
            <person name="Arai W."/>
            <person name="Tsubouchi T."/>
            <person name="Morono Y."/>
            <person name="Uchiyama I."/>
            <person name="Ito T."/>
            <person name="Fujiyama A."/>
            <person name="Inagaki F."/>
            <person name="Takami H."/>
        </authorList>
    </citation>
    <scope>NUCLEOTIDE SEQUENCE</scope>
    <source>
        <strain evidence="1">Expedition CK06-06</strain>
    </source>
</reference>
<protein>
    <submittedName>
        <fullName evidence="1">Uncharacterized protein</fullName>
    </submittedName>
</protein>
<gene>
    <name evidence="1" type="ORF">S03H2_45760</name>
</gene>
<dbReference type="AlphaFoldDB" id="X1HTR4"/>
<organism evidence="1">
    <name type="scientific">marine sediment metagenome</name>
    <dbReference type="NCBI Taxonomy" id="412755"/>
    <lineage>
        <taxon>unclassified sequences</taxon>
        <taxon>metagenomes</taxon>
        <taxon>ecological metagenomes</taxon>
    </lineage>
</organism>
<comment type="caution">
    <text evidence="1">The sequence shown here is derived from an EMBL/GenBank/DDBJ whole genome shotgun (WGS) entry which is preliminary data.</text>
</comment>
<sequence>MPKLNIRCPNCDSRDVEPIYRRETLQEDRKRSKWIRLQALFWCNGCRKIIIMGYVNDEIGKKIDEKYGKAITIP</sequence>
<name>X1HTR4_9ZZZZ</name>
<proteinExistence type="predicted"/>
<dbReference type="EMBL" id="BARU01028691">
    <property type="protein sequence ID" value="GAH73536.1"/>
    <property type="molecule type" value="Genomic_DNA"/>
</dbReference>
<evidence type="ECO:0000313" key="1">
    <source>
        <dbReference type="EMBL" id="GAH73536.1"/>
    </source>
</evidence>